<feature type="compositionally biased region" description="Basic and acidic residues" evidence="1">
    <location>
        <begin position="1"/>
        <end position="16"/>
    </location>
</feature>
<name>A0A7J8VDB1_9ROSI</name>
<evidence type="ECO:0000313" key="2">
    <source>
        <dbReference type="EMBL" id="MBA0660797.1"/>
    </source>
</evidence>
<reference evidence="2 3" key="1">
    <citation type="journal article" date="2019" name="Genome Biol. Evol.">
        <title>Insights into the evolution of the New World diploid cottons (Gossypium, subgenus Houzingenia) based on genome sequencing.</title>
        <authorList>
            <person name="Grover C.E."/>
            <person name="Arick M.A. 2nd"/>
            <person name="Thrash A."/>
            <person name="Conover J.L."/>
            <person name="Sanders W.S."/>
            <person name="Peterson D.G."/>
            <person name="Frelichowski J.E."/>
            <person name="Scheffler J.A."/>
            <person name="Scheffler B.E."/>
            <person name="Wendel J.F."/>
        </authorList>
    </citation>
    <scope>NUCLEOTIDE SEQUENCE [LARGE SCALE GENOMIC DNA]</scope>
    <source>
        <strain evidence="2">57</strain>
        <tissue evidence="2">Leaf</tissue>
    </source>
</reference>
<evidence type="ECO:0000256" key="1">
    <source>
        <dbReference type="SAM" id="MobiDB-lite"/>
    </source>
</evidence>
<sequence>MREVDNFVRSGNDDHPSSSVRLDAGKTTLHLSTEESENEHEDKDKNQDEHVDDDGDGNEQEGGGEGDDDEDDGNNQVYRFMFSSNSYNALDTGSHVLSFRADGNSGLHTLCLHSRLYTLLM</sequence>
<feature type="compositionally biased region" description="Basic and acidic residues" evidence="1">
    <location>
        <begin position="40"/>
        <end position="49"/>
    </location>
</feature>
<keyword evidence="3" id="KW-1185">Reference proteome</keyword>
<gene>
    <name evidence="2" type="ORF">Goklo_012763</name>
</gene>
<feature type="compositionally biased region" description="Acidic residues" evidence="1">
    <location>
        <begin position="50"/>
        <end position="73"/>
    </location>
</feature>
<dbReference type="EMBL" id="JABFAB010000009">
    <property type="protein sequence ID" value="MBA0660797.1"/>
    <property type="molecule type" value="Genomic_DNA"/>
</dbReference>
<feature type="region of interest" description="Disordered" evidence="1">
    <location>
        <begin position="1"/>
        <end position="76"/>
    </location>
</feature>
<dbReference type="Proteomes" id="UP000593573">
    <property type="component" value="Unassembled WGS sequence"/>
</dbReference>
<protein>
    <submittedName>
        <fullName evidence="2">Uncharacterized protein</fullName>
    </submittedName>
</protein>
<proteinExistence type="predicted"/>
<dbReference type="AlphaFoldDB" id="A0A7J8VDB1"/>
<organism evidence="2 3">
    <name type="scientific">Gossypium klotzschianum</name>
    <dbReference type="NCBI Taxonomy" id="34286"/>
    <lineage>
        <taxon>Eukaryota</taxon>
        <taxon>Viridiplantae</taxon>
        <taxon>Streptophyta</taxon>
        <taxon>Embryophyta</taxon>
        <taxon>Tracheophyta</taxon>
        <taxon>Spermatophyta</taxon>
        <taxon>Magnoliopsida</taxon>
        <taxon>eudicotyledons</taxon>
        <taxon>Gunneridae</taxon>
        <taxon>Pentapetalae</taxon>
        <taxon>rosids</taxon>
        <taxon>malvids</taxon>
        <taxon>Malvales</taxon>
        <taxon>Malvaceae</taxon>
        <taxon>Malvoideae</taxon>
        <taxon>Gossypium</taxon>
    </lineage>
</organism>
<evidence type="ECO:0000313" key="3">
    <source>
        <dbReference type="Proteomes" id="UP000593573"/>
    </source>
</evidence>
<accession>A0A7J8VDB1</accession>
<comment type="caution">
    <text evidence="2">The sequence shown here is derived from an EMBL/GenBank/DDBJ whole genome shotgun (WGS) entry which is preliminary data.</text>
</comment>